<protein>
    <recommendedName>
        <fullName evidence="2">DUF6533 domain-containing protein</fullName>
    </recommendedName>
</protein>
<evidence type="ECO:0000259" key="2">
    <source>
        <dbReference type="Pfam" id="PF20151"/>
    </source>
</evidence>
<comment type="caution">
    <text evidence="3">The sequence shown here is derived from an EMBL/GenBank/DDBJ whole genome shotgun (WGS) entry which is preliminary data.</text>
</comment>
<name>A0A9P5TZJ5_9AGAR</name>
<feature type="transmembrane region" description="Helical" evidence="1">
    <location>
        <begin position="141"/>
        <end position="164"/>
    </location>
</feature>
<evidence type="ECO:0000313" key="4">
    <source>
        <dbReference type="Proteomes" id="UP000772434"/>
    </source>
</evidence>
<proteinExistence type="predicted"/>
<reference evidence="3" key="1">
    <citation type="submission" date="2020-11" db="EMBL/GenBank/DDBJ databases">
        <authorList>
            <consortium name="DOE Joint Genome Institute"/>
            <person name="Ahrendt S."/>
            <person name="Riley R."/>
            <person name="Andreopoulos W."/>
            <person name="Labutti K."/>
            <person name="Pangilinan J."/>
            <person name="Ruiz-Duenas F.J."/>
            <person name="Barrasa J.M."/>
            <person name="Sanchez-Garcia M."/>
            <person name="Camarero S."/>
            <person name="Miyauchi S."/>
            <person name="Serrano A."/>
            <person name="Linde D."/>
            <person name="Babiker R."/>
            <person name="Drula E."/>
            <person name="Ayuso-Fernandez I."/>
            <person name="Pacheco R."/>
            <person name="Padilla G."/>
            <person name="Ferreira P."/>
            <person name="Barriuso J."/>
            <person name="Kellner H."/>
            <person name="Castanera R."/>
            <person name="Alfaro M."/>
            <person name="Ramirez L."/>
            <person name="Pisabarro A.G."/>
            <person name="Kuo A."/>
            <person name="Tritt A."/>
            <person name="Lipzen A."/>
            <person name="He G."/>
            <person name="Yan M."/>
            <person name="Ng V."/>
            <person name="Cullen D."/>
            <person name="Martin F."/>
            <person name="Rosso M.-N."/>
            <person name="Henrissat B."/>
            <person name="Hibbett D."/>
            <person name="Martinez A.T."/>
            <person name="Grigoriev I.V."/>
        </authorList>
    </citation>
    <scope>NUCLEOTIDE SEQUENCE</scope>
    <source>
        <strain evidence="3">AH 40177</strain>
    </source>
</reference>
<feature type="transmembrane region" description="Helical" evidence="1">
    <location>
        <begin position="187"/>
        <end position="212"/>
    </location>
</feature>
<feature type="transmembrane region" description="Helical" evidence="1">
    <location>
        <begin position="20"/>
        <end position="51"/>
    </location>
</feature>
<evidence type="ECO:0000256" key="1">
    <source>
        <dbReference type="SAM" id="Phobius"/>
    </source>
</evidence>
<dbReference type="InterPro" id="IPR045340">
    <property type="entry name" value="DUF6533"/>
</dbReference>
<keyword evidence="1" id="KW-0812">Transmembrane</keyword>
<dbReference type="OrthoDB" id="3350812at2759"/>
<evidence type="ECO:0000313" key="3">
    <source>
        <dbReference type="EMBL" id="KAF9059538.1"/>
    </source>
</evidence>
<dbReference type="EMBL" id="JADNRY010000294">
    <property type="protein sequence ID" value="KAF9059538.1"/>
    <property type="molecule type" value="Genomic_DNA"/>
</dbReference>
<keyword evidence="1" id="KW-0472">Membrane</keyword>
<feature type="domain" description="DUF6533" evidence="2">
    <location>
        <begin position="42"/>
        <end position="85"/>
    </location>
</feature>
<dbReference type="Proteomes" id="UP000772434">
    <property type="component" value="Unassembled WGS sequence"/>
</dbReference>
<feature type="transmembrane region" description="Helical" evidence="1">
    <location>
        <begin position="233"/>
        <end position="252"/>
    </location>
</feature>
<keyword evidence="4" id="KW-1185">Reference proteome</keyword>
<dbReference type="Pfam" id="PF20151">
    <property type="entry name" value="DUF6533"/>
    <property type="match status" value="1"/>
</dbReference>
<accession>A0A9P5TZJ5</accession>
<dbReference type="AlphaFoldDB" id="A0A9P5TZJ5"/>
<organism evidence="3 4">
    <name type="scientific">Rhodocollybia butyracea</name>
    <dbReference type="NCBI Taxonomy" id="206335"/>
    <lineage>
        <taxon>Eukaryota</taxon>
        <taxon>Fungi</taxon>
        <taxon>Dikarya</taxon>
        <taxon>Basidiomycota</taxon>
        <taxon>Agaricomycotina</taxon>
        <taxon>Agaricomycetes</taxon>
        <taxon>Agaricomycetidae</taxon>
        <taxon>Agaricales</taxon>
        <taxon>Marasmiineae</taxon>
        <taxon>Omphalotaceae</taxon>
        <taxon>Rhodocollybia</taxon>
    </lineage>
</organism>
<keyword evidence="1" id="KW-1133">Transmembrane helix</keyword>
<feature type="transmembrane region" description="Helical" evidence="1">
    <location>
        <begin position="107"/>
        <end position="129"/>
    </location>
</feature>
<gene>
    <name evidence="3" type="ORF">BDP27DRAFT_1407550</name>
</gene>
<sequence>MAVSLTPEELVTHLDDGNLISVLTLLLSPLSLLNIVFGFLAHISGGVLFLYDWMLTFPVELDVVWSEKLRPLNVLYIIQRYMPFIDTIGISFAVIFAKPIEPNTCSILYDTSAWMYITGILLTEVVLTMRTWALWGKDIRLTIGLTIFFVCSWVPNFYIFHLFLDSQSYIASPVPQIGCVILGSEPILYLCWVILMVYEAVILTLMLIPGLAYFRSGNWSALSTVVYRDGITYYLFLFGLSAANLLTVLLLPHDLENLFISYQRVMQTMLTSRAILHMRSQARNVKVLQAI</sequence>
<feature type="transmembrane region" description="Helical" evidence="1">
    <location>
        <begin position="72"/>
        <end position="95"/>
    </location>
</feature>